<comment type="caution">
    <text evidence="2">The sequence shown here is derived from an EMBL/GenBank/DDBJ whole genome shotgun (WGS) entry which is preliminary data.</text>
</comment>
<dbReference type="EMBL" id="BAAAET010000003">
    <property type="protein sequence ID" value="GAA0696518.1"/>
    <property type="molecule type" value="Genomic_DNA"/>
</dbReference>
<evidence type="ECO:0000313" key="3">
    <source>
        <dbReference type="Proteomes" id="UP001499915"/>
    </source>
</evidence>
<sequence>MMLSYDPERPERERRAMYEKRGMKVLKEDSLPNNIFAILNDYPKGAEVSTAELRRGLQCHYLSDMPSAQQVTNALTSLVKRQYLEKVGRSYAIKGERSYDLVAKVVSHEVYESFCGAFTKVVADRRRTQRCGSKKDCLAVHTYDSQGRCLDTANGRVPYGLHLMVFEGKPRFFIMSTLSNGVEDFIEAAFEALHTRYDDGNGGVLYMDYFKECTKVNERYRKFFKACMERRLIRDMGSRSWAFDLRMPWFQFADTGLQQWLQDAMDRSTTSTASDEPRPGTSNQERS</sequence>
<protein>
    <submittedName>
        <fullName evidence="2">Uncharacterized protein</fullName>
    </submittedName>
</protein>
<keyword evidence="3" id="KW-1185">Reference proteome</keyword>
<evidence type="ECO:0000256" key="1">
    <source>
        <dbReference type="SAM" id="MobiDB-lite"/>
    </source>
</evidence>
<organism evidence="2 3">
    <name type="scientific">Marinobacterium maritimum</name>
    <dbReference type="NCBI Taxonomy" id="500162"/>
    <lineage>
        <taxon>Bacteria</taxon>
        <taxon>Pseudomonadati</taxon>
        <taxon>Pseudomonadota</taxon>
        <taxon>Gammaproteobacteria</taxon>
        <taxon>Oceanospirillales</taxon>
        <taxon>Oceanospirillaceae</taxon>
        <taxon>Marinobacterium</taxon>
    </lineage>
</organism>
<name>A0ABN1I877_9GAMM</name>
<proteinExistence type="predicted"/>
<gene>
    <name evidence="2" type="ORF">GCM10009104_25670</name>
</gene>
<evidence type="ECO:0000313" key="2">
    <source>
        <dbReference type="EMBL" id="GAA0696518.1"/>
    </source>
</evidence>
<accession>A0ABN1I877</accession>
<dbReference type="RefSeq" id="WP_343806546.1">
    <property type="nucleotide sequence ID" value="NZ_BAAAET010000003.1"/>
</dbReference>
<dbReference type="Proteomes" id="UP001499915">
    <property type="component" value="Unassembled WGS sequence"/>
</dbReference>
<feature type="region of interest" description="Disordered" evidence="1">
    <location>
        <begin position="266"/>
        <end position="287"/>
    </location>
</feature>
<reference evidence="2 3" key="1">
    <citation type="journal article" date="2019" name="Int. J. Syst. Evol. Microbiol.">
        <title>The Global Catalogue of Microorganisms (GCM) 10K type strain sequencing project: providing services to taxonomists for standard genome sequencing and annotation.</title>
        <authorList>
            <consortium name="The Broad Institute Genomics Platform"/>
            <consortium name="The Broad Institute Genome Sequencing Center for Infectious Disease"/>
            <person name="Wu L."/>
            <person name="Ma J."/>
        </authorList>
    </citation>
    <scope>NUCLEOTIDE SEQUENCE [LARGE SCALE GENOMIC DNA]</scope>
    <source>
        <strain evidence="2 3">JCM 15134</strain>
    </source>
</reference>